<dbReference type="AlphaFoldDB" id="A0A1I5VTZ6"/>
<dbReference type="Proteomes" id="UP000199356">
    <property type="component" value="Unassembled WGS sequence"/>
</dbReference>
<dbReference type="EMBL" id="FOXA01000035">
    <property type="protein sequence ID" value="SFQ10446.1"/>
    <property type="molecule type" value="Genomic_DNA"/>
</dbReference>
<keyword evidence="2" id="KW-1185">Reference proteome</keyword>
<dbReference type="RefSeq" id="WP_093425383.1">
    <property type="nucleotide sequence ID" value="NZ_FOXA01000035.1"/>
</dbReference>
<organism evidence="1 2">
    <name type="scientific">Tranquillimonas alkanivorans</name>
    <dbReference type="NCBI Taxonomy" id="441119"/>
    <lineage>
        <taxon>Bacteria</taxon>
        <taxon>Pseudomonadati</taxon>
        <taxon>Pseudomonadota</taxon>
        <taxon>Alphaproteobacteria</taxon>
        <taxon>Rhodobacterales</taxon>
        <taxon>Roseobacteraceae</taxon>
        <taxon>Tranquillimonas</taxon>
    </lineage>
</organism>
<name>A0A1I5VTZ6_9RHOB</name>
<sequence>MPLKDPVPSSNNENWRWEITNFAEIRTKIAAQALLMRNMNLGCEKRNSADGTYDYRHIRKEEFVHYAWVLDGVPKVFVKSKAFREDLRDRTWITKVLKSAYNCNVETVVLTNGAEWRVYKVSGPTLSKAKFLFKFNAVTDPTEQISEKLARIIREGMALGKNSPEQGRVELVDFRGQR</sequence>
<accession>A0A1I5VTZ6</accession>
<dbReference type="STRING" id="441119.SAMN04488047_13513"/>
<dbReference type="OrthoDB" id="9803459at2"/>
<protein>
    <recommendedName>
        <fullName evidence="3">Type I restriction enzyme R protein N-terminal domain-containing protein</fullName>
    </recommendedName>
</protein>
<reference evidence="1 2" key="1">
    <citation type="submission" date="2016-10" db="EMBL/GenBank/DDBJ databases">
        <authorList>
            <person name="de Groot N.N."/>
        </authorList>
    </citation>
    <scope>NUCLEOTIDE SEQUENCE [LARGE SCALE GENOMIC DNA]</scope>
    <source>
        <strain evidence="1 2">DSM 19547</strain>
    </source>
</reference>
<evidence type="ECO:0008006" key="3">
    <source>
        <dbReference type="Google" id="ProtNLM"/>
    </source>
</evidence>
<evidence type="ECO:0000313" key="2">
    <source>
        <dbReference type="Proteomes" id="UP000199356"/>
    </source>
</evidence>
<proteinExistence type="predicted"/>
<evidence type="ECO:0000313" key="1">
    <source>
        <dbReference type="EMBL" id="SFQ10446.1"/>
    </source>
</evidence>
<gene>
    <name evidence="1" type="ORF">SAMN04488047_13513</name>
</gene>